<dbReference type="EMBL" id="CAEZTS010000029">
    <property type="protein sequence ID" value="CAB4572596.1"/>
    <property type="molecule type" value="Genomic_DNA"/>
</dbReference>
<name>A0A6J6E9V8_9ZZZZ</name>
<evidence type="ECO:0000313" key="1">
    <source>
        <dbReference type="EMBL" id="CAB4572596.1"/>
    </source>
</evidence>
<dbReference type="AlphaFoldDB" id="A0A6J6E9V8"/>
<sequence length="368" mass="39831">MVHLVGEREEQTAHRDVLQLGDTASRVRATQTNVDLLISHRRGRRSERHELLPTRLGGIGLGGILEVLRGTLLHDLHVMEQAALLVVPPLQLVAHQLLTLRAGLRERGVRATVTPATGSFDHHDLGGDPLQQRAVVADHQDGGLAGHDLFLQPTTRGDVEVVVRFVQQQHVGSGGEQQVQHQSLALAARQFRDETAREVVDGGLHTALRRGLPFGFQFVTAEVTPVGQCGGVSHAVVRTVGQRFLGRDQCASRHAELRRRHLDEHLAQGVGRPRHAHVLSHGEHGTVHGELPTVGVDHTRQDAQDGALADAVGADQRGVLPGGDAETDVEEQLIGPGWCVFEFGDDDAAHRDSLAGTNADYTFNSNLP</sequence>
<organism evidence="1">
    <name type="scientific">freshwater metagenome</name>
    <dbReference type="NCBI Taxonomy" id="449393"/>
    <lineage>
        <taxon>unclassified sequences</taxon>
        <taxon>metagenomes</taxon>
        <taxon>ecological metagenomes</taxon>
    </lineage>
</organism>
<protein>
    <submittedName>
        <fullName evidence="1">Unannotated protein</fullName>
    </submittedName>
</protein>
<proteinExistence type="predicted"/>
<gene>
    <name evidence="1" type="ORF">UFOPK1722_00485</name>
</gene>
<accession>A0A6J6E9V8</accession>
<reference evidence="1" key="1">
    <citation type="submission" date="2020-05" db="EMBL/GenBank/DDBJ databases">
        <authorList>
            <person name="Chiriac C."/>
            <person name="Salcher M."/>
            <person name="Ghai R."/>
            <person name="Kavagutti S V."/>
        </authorList>
    </citation>
    <scope>NUCLEOTIDE SEQUENCE</scope>
</reference>
<dbReference type="AntiFam" id="ANF00142">
    <property type="entry name" value="Shadow ORF (opposite yadG)"/>
</dbReference>